<keyword evidence="4" id="KW-1133">Transmembrane helix</keyword>
<dbReference type="KEGG" id="egd:GS424_014150"/>
<accession>A0A6L7INC6</accession>
<evidence type="ECO:0000313" key="6">
    <source>
        <dbReference type="EMBL" id="QOS67637.1"/>
    </source>
</evidence>
<dbReference type="GO" id="GO:0022857">
    <property type="term" value="F:transmembrane transporter activity"/>
    <property type="evidence" value="ECO:0007669"/>
    <property type="project" value="InterPro"/>
</dbReference>
<proteinExistence type="inferred from homology"/>
<keyword evidence="3" id="KW-0812">Transmembrane</keyword>
<comment type="subcellular location">
    <subcellularLocation>
        <location evidence="1">Membrane</location>
        <topology evidence="1">Multi-pass membrane protein</topology>
    </subcellularLocation>
</comment>
<evidence type="ECO:0000256" key="4">
    <source>
        <dbReference type="ARBA" id="ARBA00022989"/>
    </source>
</evidence>
<evidence type="ECO:0000256" key="3">
    <source>
        <dbReference type="ARBA" id="ARBA00022692"/>
    </source>
</evidence>
<evidence type="ECO:0000313" key="7">
    <source>
        <dbReference type="Proteomes" id="UP000478463"/>
    </source>
</evidence>
<organism evidence="6 7">
    <name type="scientific">Eggerthella guodeyinii</name>
    <dbReference type="NCBI Taxonomy" id="2690837"/>
    <lineage>
        <taxon>Bacteria</taxon>
        <taxon>Bacillati</taxon>
        <taxon>Actinomycetota</taxon>
        <taxon>Coriobacteriia</taxon>
        <taxon>Eggerthellales</taxon>
        <taxon>Eggerthellaceae</taxon>
        <taxon>Eggerthella</taxon>
    </lineage>
</organism>
<evidence type="ECO:0000256" key="1">
    <source>
        <dbReference type="ARBA" id="ARBA00004141"/>
    </source>
</evidence>
<evidence type="ECO:0000256" key="2">
    <source>
        <dbReference type="ARBA" id="ARBA00007349"/>
    </source>
</evidence>
<name>A0A6L7INC6_9ACTN</name>
<keyword evidence="5" id="KW-0472">Membrane</keyword>
<protein>
    <submittedName>
        <fullName evidence="6">Anion permease</fullName>
    </submittedName>
</protein>
<dbReference type="AlphaFoldDB" id="A0A6L7INC6"/>
<dbReference type="GO" id="GO:0016020">
    <property type="term" value="C:membrane"/>
    <property type="evidence" value="ECO:0007669"/>
    <property type="project" value="UniProtKB-SubCell"/>
</dbReference>
<comment type="similarity">
    <text evidence="2">Belongs to the SLC13A/DASS transporter (TC 2.A.47) family. DIT1 subfamily.</text>
</comment>
<dbReference type="Proteomes" id="UP000478463">
    <property type="component" value="Chromosome"/>
</dbReference>
<dbReference type="EMBL" id="CP063310">
    <property type="protein sequence ID" value="QOS67637.1"/>
    <property type="molecule type" value="Genomic_DNA"/>
</dbReference>
<dbReference type="Pfam" id="PF00939">
    <property type="entry name" value="Na_sulph_symp"/>
    <property type="match status" value="1"/>
</dbReference>
<evidence type="ECO:0000256" key="5">
    <source>
        <dbReference type="ARBA" id="ARBA00023136"/>
    </source>
</evidence>
<dbReference type="InterPro" id="IPR001898">
    <property type="entry name" value="SLC13A/DASS"/>
</dbReference>
<dbReference type="PANTHER" id="PTHR42826">
    <property type="entry name" value="DICARBOXYLATE TRANSPORTER 2.1, CHLOROPLASTIC"/>
    <property type="match status" value="1"/>
</dbReference>
<reference evidence="6 7" key="1">
    <citation type="submission" date="2020-10" db="EMBL/GenBank/DDBJ databases">
        <title>Eggerthella sp. nov., isolated from human feces.</title>
        <authorList>
            <person name="Yajun G."/>
        </authorList>
    </citation>
    <scope>NUCLEOTIDE SEQUENCE [LARGE SCALE GENOMIC DNA]</scope>
    <source>
        <strain evidence="6 7">HF-1101</strain>
    </source>
</reference>
<gene>
    <name evidence="6" type="ORF">GS424_014150</name>
</gene>
<dbReference type="InterPro" id="IPR030676">
    <property type="entry name" value="CitT-rel"/>
</dbReference>
<dbReference type="RefSeq" id="WP_160941132.1">
    <property type="nucleotide sequence ID" value="NZ_CP063310.1"/>
</dbReference>
<sequence length="468" mass="50373">MEFSVKKIAFLVVAIVAGVGLALVPPPGGLEASSMQVLGILLGAVILWAGGVLPEAATAILMSMLFIVVAKVPIDTSLSAFSGSTFWLLVAAFGLGAAIKECGLLERISILLLRLFPKSYKGQVLGLSAVTTITAPIIPSKAAKCSILSPLTRGISEAMGYKNEGKEATGLFLSYYAATCFSPAMFITASVTTAALVGMYSPEIQEQYTMVTWALCAAPWLILMFVGNYLFISRRYRPASGNKLDVSFLDQRLKELGAWTKKEKIMGVVMIVTILLWVFKSQLGVPEYAAALFALVAALAFDILPIKKWRSNVAWDSLIFIGCAVSLSTVLPAVGVTDWLVAAVGPYTSMFFSNPFLMIAGLAVLTIVVRFLILSEIGYLSVFTAFLFPLAIAAGVNPWIVGFIMNAFVIVWFLPYQSSVYLTAIHSAGEGWVTEGATTKYCFVYCAIALAASFISYFAWQAMGIWTI</sequence>